<name>H1SIH9_9BURK</name>
<reference evidence="1 2" key="1">
    <citation type="journal article" date="2012" name="J. Bacteriol.">
        <title>De Novo Genome Project of Cupriavidus basilensis OR16.</title>
        <authorList>
            <person name="Cserhati M."/>
            <person name="Kriszt B."/>
            <person name="Szoboszlay S."/>
            <person name="Toth A."/>
            <person name="Szabo I."/>
            <person name="Tancsics A."/>
            <person name="Nagy I."/>
            <person name="Horvath B."/>
            <person name="Nagy I."/>
            <person name="Kukolya J."/>
        </authorList>
    </citation>
    <scope>NUCLEOTIDE SEQUENCE [LARGE SCALE GENOMIC DNA]</scope>
    <source>
        <strain evidence="1 2">OR16</strain>
    </source>
</reference>
<dbReference type="InterPro" id="IPR008727">
    <property type="entry name" value="PAAR_motif"/>
</dbReference>
<evidence type="ECO:0000313" key="2">
    <source>
        <dbReference type="Proteomes" id="UP000005808"/>
    </source>
</evidence>
<accession>H1SIH9</accession>
<dbReference type="PATRIC" id="fig|1127483.3.peg.8236"/>
<comment type="caution">
    <text evidence="1">The sequence shown here is derived from an EMBL/GenBank/DDBJ whole genome shotgun (WGS) entry which is preliminary data.</text>
</comment>
<dbReference type="Proteomes" id="UP000005808">
    <property type="component" value="Unassembled WGS sequence"/>
</dbReference>
<evidence type="ECO:0000313" key="1">
    <source>
        <dbReference type="EMBL" id="EHP37671.1"/>
    </source>
</evidence>
<dbReference type="RefSeq" id="WP_006164656.1">
    <property type="nucleotide sequence ID" value="NZ_AHJE01000215.1"/>
</dbReference>
<protein>
    <submittedName>
        <fullName evidence="1">PAAR repeat-containing protein</fullName>
    </submittedName>
</protein>
<proteinExistence type="predicted"/>
<sequence>MDFRLGDADEESEMAGVIREGDRLSRGGEVLRGGTRKFLGQALARRTDPVRCDVHGRSRIAQGNPNIRDGNLEVAEDGHLCECGCALISSLPNSGSRQVADGD</sequence>
<dbReference type="Pfam" id="PF05488">
    <property type="entry name" value="PAAR_motif"/>
    <property type="match status" value="1"/>
</dbReference>
<dbReference type="CDD" id="cd14744">
    <property type="entry name" value="PAAR_CT_2"/>
    <property type="match status" value="1"/>
</dbReference>
<gene>
    <name evidence="1" type="ORF">OR16_41516</name>
</gene>
<dbReference type="AlphaFoldDB" id="H1SIH9"/>
<dbReference type="EMBL" id="AHJE01000215">
    <property type="protein sequence ID" value="EHP37671.1"/>
    <property type="molecule type" value="Genomic_DNA"/>
</dbReference>
<organism evidence="1 2">
    <name type="scientific">Cupriavidus basilensis OR16</name>
    <dbReference type="NCBI Taxonomy" id="1127483"/>
    <lineage>
        <taxon>Bacteria</taxon>
        <taxon>Pseudomonadati</taxon>
        <taxon>Pseudomonadota</taxon>
        <taxon>Betaproteobacteria</taxon>
        <taxon>Burkholderiales</taxon>
        <taxon>Burkholderiaceae</taxon>
        <taxon>Cupriavidus</taxon>
    </lineage>
</organism>